<gene>
    <name evidence="1" type="ORF">WUBG_00815</name>
</gene>
<proteinExistence type="predicted"/>
<organism evidence="1 2">
    <name type="scientific">Wuchereria bancrofti</name>
    <dbReference type="NCBI Taxonomy" id="6293"/>
    <lineage>
        <taxon>Eukaryota</taxon>
        <taxon>Metazoa</taxon>
        <taxon>Ecdysozoa</taxon>
        <taxon>Nematoda</taxon>
        <taxon>Chromadorea</taxon>
        <taxon>Rhabditida</taxon>
        <taxon>Spirurina</taxon>
        <taxon>Spiruromorpha</taxon>
        <taxon>Filarioidea</taxon>
        <taxon>Onchocercidae</taxon>
        <taxon>Wuchereria</taxon>
    </lineage>
</organism>
<dbReference type="Proteomes" id="UP000004810">
    <property type="component" value="Unassembled WGS sequence"/>
</dbReference>
<dbReference type="EMBL" id="ADBV01000160">
    <property type="protein sequence ID" value="EJW88271.1"/>
    <property type="molecule type" value="Genomic_DNA"/>
</dbReference>
<dbReference type="AlphaFoldDB" id="J9F079"/>
<feature type="non-terminal residue" evidence="1">
    <location>
        <position position="1"/>
    </location>
</feature>
<name>J9F079_WUCBA</name>
<evidence type="ECO:0000313" key="2">
    <source>
        <dbReference type="Proteomes" id="UP000004810"/>
    </source>
</evidence>
<sequence>DVNNSGSCHVDDIATEVFHSADSRAILKIVANITSRTIHDSPSKRKLQHRHL</sequence>
<reference evidence="2" key="1">
    <citation type="submission" date="2012-08" db="EMBL/GenBank/DDBJ databases">
        <title>The Genome Sequence of Wuchereria bancrofti.</title>
        <authorList>
            <person name="Nutman T.B."/>
            <person name="Fink D.L."/>
            <person name="Russ C."/>
            <person name="Young S."/>
            <person name="Zeng Q."/>
            <person name="Koehrsen M."/>
            <person name="Alvarado L."/>
            <person name="Berlin A."/>
            <person name="Chapman S.B."/>
            <person name="Chen Z."/>
            <person name="Freedman E."/>
            <person name="Gellesch M."/>
            <person name="Goldberg J."/>
            <person name="Griggs A."/>
            <person name="Gujja S."/>
            <person name="Heilman E.R."/>
            <person name="Heiman D."/>
            <person name="Hepburn T."/>
            <person name="Howarth C."/>
            <person name="Jen D."/>
            <person name="Larson L."/>
            <person name="Lewis B."/>
            <person name="Mehta T."/>
            <person name="Park D."/>
            <person name="Pearson M."/>
            <person name="Roberts A."/>
            <person name="Saif S."/>
            <person name="Shea T."/>
            <person name="Shenoy N."/>
            <person name="Sisk P."/>
            <person name="Stolte C."/>
            <person name="Sykes S."/>
            <person name="Walk T."/>
            <person name="White J."/>
            <person name="Yandava C."/>
            <person name="Haas B."/>
            <person name="Henn M.R."/>
            <person name="Nusbaum C."/>
            <person name="Birren B."/>
        </authorList>
    </citation>
    <scope>NUCLEOTIDE SEQUENCE [LARGE SCALE GENOMIC DNA]</scope>
    <source>
        <strain evidence="2">NA</strain>
    </source>
</reference>
<evidence type="ECO:0000313" key="1">
    <source>
        <dbReference type="EMBL" id="EJW88271.1"/>
    </source>
</evidence>
<accession>J9F079</accession>
<comment type="caution">
    <text evidence="1">The sequence shown here is derived from an EMBL/GenBank/DDBJ whole genome shotgun (WGS) entry which is preliminary data.</text>
</comment>
<protein>
    <submittedName>
        <fullName evidence="1">Uncharacterized protein</fullName>
    </submittedName>
</protein>